<dbReference type="RefSeq" id="XP_007333910.1">
    <property type="nucleotide sequence ID" value="XM_007333848.1"/>
</dbReference>
<evidence type="ECO:0000256" key="4">
    <source>
        <dbReference type="SAM" id="MobiDB-lite"/>
    </source>
</evidence>
<name>K5WXW1_AGABU</name>
<dbReference type="InterPro" id="IPR013882">
    <property type="entry name" value="Ctp1_C"/>
</dbReference>
<organism evidence="6 7">
    <name type="scientific">Agaricus bisporus var. burnettii (strain JB137-S8 / ATCC MYA-4627 / FGSC 10392)</name>
    <name type="common">White button mushroom</name>
    <dbReference type="NCBI Taxonomy" id="597362"/>
    <lineage>
        <taxon>Eukaryota</taxon>
        <taxon>Fungi</taxon>
        <taxon>Dikarya</taxon>
        <taxon>Basidiomycota</taxon>
        <taxon>Agaricomycotina</taxon>
        <taxon>Agaricomycetes</taxon>
        <taxon>Agaricomycetidae</taxon>
        <taxon>Agaricales</taxon>
        <taxon>Agaricineae</taxon>
        <taxon>Agaricaceae</taxon>
        <taxon>Agaricus</taxon>
    </lineage>
</organism>
<reference evidence="7" key="1">
    <citation type="journal article" date="2012" name="Proc. Natl. Acad. Sci. U.S.A.">
        <title>Genome sequence of the button mushroom Agaricus bisporus reveals mechanisms governing adaptation to a humic-rich ecological niche.</title>
        <authorList>
            <person name="Morin E."/>
            <person name="Kohler A."/>
            <person name="Baker A.R."/>
            <person name="Foulongne-Oriol M."/>
            <person name="Lombard V."/>
            <person name="Nagy L.G."/>
            <person name="Ohm R.A."/>
            <person name="Patyshakuliyeva A."/>
            <person name="Brun A."/>
            <person name="Aerts A.L."/>
            <person name="Bailey A.M."/>
            <person name="Billette C."/>
            <person name="Coutinho P.M."/>
            <person name="Deakin G."/>
            <person name="Doddapaneni H."/>
            <person name="Floudas D."/>
            <person name="Grimwood J."/>
            <person name="Hilden K."/>
            <person name="Kuees U."/>
            <person name="LaButti K.M."/>
            <person name="Lapidus A."/>
            <person name="Lindquist E.A."/>
            <person name="Lucas S.M."/>
            <person name="Murat C."/>
            <person name="Riley R.W."/>
            <person name="Salamov A.A."/>
            <person name="Schmutz J."/>
            <person name="Subramanian V."/>
            <person name="Woesten H.A.B."/>
            <person name="Xu J."/>
            <person name="Eastwood D.C."/>
            <person name="Foster G.D."/>
            <person name="Sonnenberg A.S."/>
            <person name="Cullen D."/>
            <person name="de Vries R.P."/>
            <person name="Lundell T."/>
            <person name="Hibbett D.S."/>
            <person name="Henrissat B."/>
            <person name="Burton K.S."/>
            <person name="Kerrigan R.W."/>
            <person name="Challen M.P."/>
            <person name="Grigoriev I.V."/>
            <person name="Martin F."/>
        </authorList>
    </citation>
    <scope>NUCLEOTIDE SEQUENCE [LARGE SCALE GENOMIC DNA]</scope>
    <source>
        <strain evidence="7">JB137-S8 / ATCC MYA-4627 / FGSC 10392</strain>
    </source>
</reference>
<dbReference type="GeneID" id="18831620"/>
<dbReference type="GO" id="GO:0010792">
    <property type="term" value="P:DNA double-strand break processing involved in repair via single-strand annealing"/>
    <property type="evidence" value="ECO:0007669"/>
    <property type="project" value="TreeGrafter"/>
</dbReference>
<dbReference type="PANTHER" id="PTHR15107">
    <property type="entry name" value="RETINOBLASTOMA BINDING PROTEIN 8"/>
    <property type="match status" value="1"/>
</dbReference>
<evidence type="ECO:0000256" key="2">
    <source>
        <dbReference type="ARBA" id="ARBA00022763"/>
    </source>
</evidence>
<keyword evidence="2" id="KW-0227">DNA damage</keyword>
<proteinExistence type="predicted"/>
<evidence type="ECO:0000256" key="1">
    <source>
        <dbReference type="ARBA" id="ARBA00004123"/>
    </source>
</evidence>
<dbReference type="Proteomes" id="UP000008493">
    <property type="component" value="Unassembled WGS sequence"/>
</dbReference>
<comment type="subcellular location">
    <subcellularLocation>
        <location evidence="1">Nucleus</location>
    </subcellularLocation>
</comment>
<feature type="region of interest" description="Disordered" evidence="4">
    <location>
        <begin position="194"/>
        <end position="238"/>
    </location>
</feature>
<feature type="compositionally biased region" description="Basic and acidic residues" evidence="4">
    <location>
        <begin position="222"/>
        <end position="238"/>
    </location>
</feature>
<feature type="domain" description="DNA endonuclease activator Ctp1 C-terminal" evidence="5">
    <location>
        <begin position="158"/>
        <end position="273"/>
    </location>
</feature>
<dbReference type="GO" id="GO:0005634">
    <property type="term" value="C:nucleus"/>
    <property type="evidence" value="ECO:0007669"/>
    <property type="project" value="UniProtKB-SubCell"/>
</dbReference>
<dbReference type="InterPro" id="IPR033316">
    <property type="entry name" value="RBBP8-like"/>
</dbReference>
<keyword evidence="3" id="KW-0539">Nucleus</keyword>
<dbReference type="STRING" id="597362.K5WXW1"/>
<feature type="region of interest" description="Disordered" evidence="4">
    <location>
        <begin position="1"/>
        <end position="76"/>
    </location>
</feature>
<dbReference type="Pfam" id="PF08573">
    <property type="entry name" value="SAE2"/>
    <property type="match status" value="1"/>
</dbReference>
<sequence length="304" mass="35358">MKPTVKRLTNNNLPSRPPLDDRRPNINTEASTSALRYHVKVEPEDDKDDILQDKRPAKRPRISLDSSVQTPKLVKRESSLSRRVFSTGQIAKGKKRYENDENTPVGKAAPTTQVQTRLENYTYSKGRGRHTQEKEKTTKTINSVYKINPQRNGGFAHQYDEVVRGRAERSRMDAGDCEECRDWYTAVGPMPIRDRGPLWRSPSTTPVKRCEKHVSRASSSSHNHDRELSPSPSDRSHANIEYHKKQISRHRHNWARAQTPFGFWNIAMPSTQEVNEINERAEEMHQRKFREVEKEAERGRWIRR</sequence>
<dbReference type="AlphaFoldDB" id="K5WXW1"/>
<dbReference type="HOGENOM" id="CLU_915171_0_0_1"/>
<gene>
    <name evidence="6" type="ORF">AGABI1DRAFT_79891</name>
</gene>
<keyword evidence="7" id="KW-1185">Reference proteome</keyword>
<evidence type="ECO:0000259" key="5">
    <source>
        <dbReference type="Pfam" id="PF08573"/>
    </source>
</evidence>
<dbReference type="EMBL" id="JH971413">
    <property type="protein sequence ID" value="EKM75442.1"/>
    <property type="molecule type" value="Genomic_DNA"/>
</dbReference>
<dbReference type="GO" id="GO:0003684">
    <property type="term" value="F:damaged DNA binding"/>
    <property type="evidence" value="ECO:0007669"/>
    <property type="project" value="TreeGrafter"/>
</dbReference>
<accession>K5WXW1</accession>
<dbReference type="InParanoid" id="K5WXW1"/>
<evidence type="ECO:0000313" key="6">
    <source>
        <dbReference type="EMBL" id="EKM75442.1"/>
    </source>
</evidence>
<dbReference type="PANTHER" id="PTHR15107:SF0">
    <property type="entry name" value="DNA ENDONUCLEASE ACTIVATOR CTP1 C-TERMINAL DOMAIN-CONTAINING PROTEIN"/>
    <property type="match status" value="1"/>
</dbReference>
<dbReference type="KEGG" id="abp:AGABI1DRAFT79891"/>
<dbReference type="OrthoDB" id="5801062at2759"/>
<protein>
    <recommendedName>
        <fullName evidence="5">DNA endonuclease activator Ctp1 C-terminal domain-containing protein</fullName>
    </recommendedName>
</protein>
<feature type="compositionally biased region" description="Polar residues" evidence="4">
    <location>
        <begin position="25"/>
        <end position="34"/>
    </location>
</feature>
<evidence type="ECO:0000313" key="7">
    <source>
        <dbReference type="Proteomes" id="UP000008493"/>
    </source>
</evidence>
<dbReference type="eggNOG" id="ENOG502S92Z">
    <property type="taxonomic scope" value="Eukaryota"/>
</dbReference>
<evidence type="ECO:0000256" key="3">
    <source>
        <dbReference type="ARBA" id="ARBA00023242"/>
    </source>
</evidence>